<organism evidence="1 2">
    <name type="scientific">Eumeta variegata</name>
    <name type="common">Bagworm moth</name>
    <name type="synonym">Eumeta japonica</name>
    <dbReference type="NCBI Taxonomy" id="151549"/>
    <lineage>
        <taxon>Eukaryota</taxon>
        <taxon>Metazoa</taxon>
        <taxon>Ecdysozoa</taxon>
        <taxon>Arthropoda</taxon>
        <taxon>Hexapoda</taxon>
        <taxon>Insecta</taxon>
        <taxon>Pterygota</taxon>
        <taxon>Neoptera</taxon>
        <taxon>Endopterygota</taxon>
        <taxon>Lepidoptera</taxon>
        <taxon>Glossata</taxon>
        <taxon>Ditrysia</taxon>
        <taxon>Tineoidea</taxon>
        <taxon>Psychidae</taxon>
        <taxon>Oiketicinae</taxon>
        <taxon>Eumeta</taxon>
    </lineage>
</organism>
<dbReference type="Proteomes" id="UP000299102">
    <property type="component" value="Unassembled WGS sequence"/>
</dbReference>
<dbReference type="EMBL" id="BGZK01001413">
    <property type="protein sequence ID" value="GBP79394.1"/>
    <property type="molecule type" value="Genomic_DNA"/>
</dbReference>
<gene>
    <name evidence="1" type="ORF">EVAR_61819_1</name>
</gene>
<sequence>MQLILRYSRAQTHGTTYDRAIINISKKITGHWGQRNVTLTRVTMSAVKKKAYRFVESYFCLSVRGLAKLYFYKLQFDIVIEVKLNSSQAKNVQ</sequence>
<name>A0A4C1YX39_EUMVA</name>
<protein>
    <submittedName>
        <fullName evidence="1">Uncharacterized protein</fullName>
    </submittedName>
</protein>
<proteinExistence type="predicted"/>
<reference evidence="1 2" key="1">
    <citation type="journal article" date="2019" name="Commun. Biol.">
        <title>The bagworm genome reveals a unique fibroin gene that provides high tensile strength.</title>
        <authorList>
            <person name="Kono N."/>
            <person name="Nakamura H."/>
            <person name="Ohtoshi R."/>
            <person name="Tomita M."/>
            <person name="Numata K."/>
            <person name="Arakawa K."/>
        </authorList>
    </citation>
    <scope>NUCLEOTIDE SEQUENCE [LARGE SCALE GENOMIC DNA]</scope>
</reference>
<dbReference type="AlphaFoldDB" id="A0A4C1YX39"/>
<accession>A0A4C1YX39</accession>
<keyword evidence="2" id="KW-1185">Reference proteome</keyword>
<evidence type="ECO:0000313" key="2">
    <source>
        <dbReference type="Proteomes" id="UP000299102"/>
    </source>
</evidence>
<comment type="caution">
    <text evidence="1">The sequence shown here is derived from an EMBL/GenBank/DDBJ whole genome shotgun (WGS) entry which is preliminary data.</text>
</comment>
<evidence type="ECO:0000313" key="1">
    <source>
        <dbReference type="EMBL" id="GBP79394.1"/>
    </source>
</evidence>